<name>A0A099UI52_9HELI</name>
<dbReference type="PATRIC" id="fig|76936.10.peg.1334"/>
<feature type="transmembrane region" description="Helical" evidence="3">
    <location>
        <begin position="55"/>
        <end position="72"/>
    </location>
</feature>
<evidence type="ECO:0000313" key="6">
    <source>
        <dbReference type="Proteomes" id="UP000064525"/>
    </source>
</evidence>
<dbReference type="PANTHER" id="PTHR43625">
    <property type="entry name" value="AFLATOXIN B1 ALDEHYDE REDUCTASE"/>
    <property type="match status" value="1"/>
</dbReference>
<evidence type="ECO:0000256" key="3">
    <source>
        <dbReference type="SAM" id="Phobius"/>
    </source>
</evidence>
<evidence type="ECO:0000256" key="1">
    <source>
        <dbReference type="ARBA" id="ARBA00022505"/>
    </source>
</evidence>
<dbReference type="AlphaFoldDB" id="A0A099UI52"/>
<keyword evidence="2" id="KW-0560">Oxidoreductase</keyword>
<protein>
    <submittedName>
        <fullName evidence="5">Aldo-keto reductase</fullName>
    </submittedName>
</protein>
<keyword evidence="3" id="KW-0812">Transmembrane</keyword>
<accession>A0A099UI52</accession>
<dbReference type="GeneID" id="78151558"/>
<dbReference type="Pfam" id="PF00248">
    <property type="entry name" value="Aldo_ket_red"/>
    <property type="match status" value="1"/>
</dbReference>
<dbReference type="NCBIfam" id="TIGR01409">
    <property type="entry name" value="TAT_signal_seq"/>
    <property type="match status" value="1"/>
</dbReference>
<keyword evidence="3" id="KW-1133">Transmembrane helix</keyword>
<dbReference type="KEGG" id="hty:BN2458_PEG1366"/>
<dbReference type="SUPFAM" id="SSF51430">
    <property type="entry name" value="NAD(P)-linked oxidoreductase"/>
    <property type="match status" value="1"/>
</dbReference>
<keyword evidence="1" id="KW-0500">Molybdenum</keyword>
<dbReference type="EMBL" id="LN907858">
    <property type="protein sequence ID" value="CUU40251.1"/>
    <property type="molecule type" value="Genomic_DNA"/>
</dbReference>
<feature type="domain" description="NADP-dependent oxidoreductase" evidence="4">
    <location>
        <begin position="63"/>
        <end position="360"/>
    </location>
</feature>
<dbReference type="PROSITE" id="PS51318">
    <property type="entry name" value="TAT"/>
    <property type="match status" value="1"/>
</dbReference>
<dbReference type="Gene3D" id="3.20.20.100">
    <property type="entry name" value="NADP-dependent oxidoreductase domain"/>
    <property type="match status" value="1"/>
</dbReference>
<evidence type="ECO:0000313" key="5">
    <source>
        <dbReference type="EMBL" id="CUU40251.1"/>
    </source>
</evidence>
<sequence>MKKHLTNPALHSRRDFLKTSAMLSVALSVGSLPLFGADSKNSKIQMPTRILGKGGYAFSVSALAFGCMGLNYHRSKKLSKKESLKILESAIDYGITLFDTAQVYGPNSNEILVGELLKPYNKKLFITTKFGFGKDASVLDSSPKRIREVVEQSLKRLHLEQIPLLYQHRFDPKTPIEEVANCVKDLIKEGKVARFGVCELSAKSIEEAHRICPITAVQSEYHLMWRNPESEIFPTLERLKIGFVAYSPLNRGYLSGKLNKDSKFDKNNDNRATFPRFQPNAMEANYQIINLLAEFGKGKNPHAKDSNATPAQVAISYLLEKKPYIVPLFGTTNAAHLEENIQALGIKWSKQELASLDSKLDKIVIVGDRYPAEQANRVGK</sequence>
<dbReference type="RefSeq" id="WP_034342255.1">
    <property type="nucleotide sequence ID" value="NZ_CAOMNX010000029.1"/>
</dbReference>
<dbReference type="GO" id="GO:0016491">
    <property type="term" value="F:oxidoreductase activity"/>
    <property type="evidence" value="ECO:0007669"/>
    <property type="project" value="UniProtKB-KW"/>
</dbReference>
<evidence type="ECO:0000256" key="2">
    <source>
        <dbReference type="ARBA" id="ARBA00023002"/>
    </source>
</evidence>
<keyword evidence="3" id="KW-0472">Membrane</keyword>
<dbReference type="Proteomes" id="UP000064525">
    <property type="component" value="Chromosome I"/>
</dbReference>
<dbReference type="InterPro" id="IPR036812">
    <property type="entry name" value="NAD(P)_OxRdtase_dom_sf"/>
</dbReference>
<dbReference type="InterPro" id="IPR006311">
    <property type="entry name" value="TAT_signal"/>
</dbReference>
<feature type="transmembrane region" description="Helical" evidence="3">
    <location>
        <begin position="16"/>
        <end position="35"/>
    </location>
</feature>
<gene>
    <name evidence="5" type="ORF">BN2458_PEG1366</name>
</gene>
<evidence type="ECO:0000259" key="4">
    <source>
        <dbReference type="Pfam" id="PF00248"/>
    </source>
</evidence>
<dbReference type="PANTHER" id="PTHR43625:SF77">
    <property type="entry name" value="ALDO-KETO REDUCTASE"/>
    <property type="match status" value="1"/>
</dbReference>
<dbReference type="InterPro" id="IPR023210">
    <property type="entry name" value="NADP_OxRdtase_dom"/>
</dbReference>
<reference evidence="6" key="1">
    <citation type="submission" date="2015-11" db="EMBL/GenBank/DDBJ databases">
        <authorList>
            <person name="Anvar S.Y."/>
        </authorList>
    </citation>
    <scope>NUCLEOTIDE SEQUENCE [LARGE SCALE GENOMIC DNA]</scope>
</reference>
<dbReference type="GO" id="GO:0005737">
    <property type="term" value="C:cytoplasm"/>
    <property type="evidence" value="ECO:0007669"/>
    <property type="project" value="TreeGrafter"/>
</dbReference>
<dbReference type="InterPro" id="IPR019546">
    <property type="entry name" value="TAT_signal_bac_arc"/>
</dbReference>
<proteinExistence type="predicted"/>
<organism evidence="5 6">
    <name type="scientific">Helicobacter typhlonius</name>
    <dbReference type="NCBI Taxonomy" id="76936"/>
    <lineage>
        <taxon>Bacteria</taxon>
        <taxon>Pseudomonadati</taxon>
        <taxon>Campylobacterota</taxon>
        <taxon>Epsilonproteobacteria</taxon>
        <taxon>Campylobacterales</taxon>
        <taxon>Helicobacteraceae</taxon>
        <taxon>Helicobacter</taxon>
    </lineage>
</organism>
<dbReference type="InterPro" id="IPR050791">
    <property type="entry name" value="Aldo-Keto_reductase"/>
</dbReference>